<dbReference type="SUPFAM" id="SSF52518">
    <property type="entry name" value="Thiamin diphosphate-binding fold (THDP-binding)"/>
    <property type="match status" value="1"/>
</dbReference>
<dbReference type="Proteomes" id="UP000287224">
    <property type="component" value="Unassembled WGS sequence"/>
</dbReference>
<comment type="function">
    <text evidence="4">The pyruvate dehydrogenase complex catalyzes the overall conversion of pyruvate to acetyl-CoA and CO(2). It contains multiple copies of three enzymatic components: pyruvate dehydrogenase (E1), dihydrolipoamide acetyltransferase (E2) and lipoamide dehydrogenase (E3).</text>
</comment>
<evidence type="ECO:0000313" key="7">
    <source>
        <dbReference type="EMBL" id="GCE06497.1"/>
    </source>
</evidence>
<feature type="compositionally biased region" description="Basic and acidic residues" evidence="5">
    <location>
        <begin position="1"/>
        <end position="12"/>
    </location>
</feature>
<dbReference type="PANTHER" id="PTHR43380">
    <property type="entry name" value="2-OXOISOVALERATE DEHYDROGENASE SUBUNIT ALPHA, MITOCHONDRIAL"/>
    <property type="match status" value="1"/>
</dbReference>
<dbReference type="EC" id="1.2.4.1" evidence="4"/>
<evidence type="ECO:0000256" key="1">
    <source>
        <dbReference type="ARBA" id="ARBA00001964"/>
    </source>
</evidence>
<evidence type="ECO:0000313" key="8">
    <source>
        <dbReference type="Proteomes" id="UP000287224"/>
    </source>
</evidence>
<sequence>MTSTLHEHDIRPPEPISVLAPDGSLQPGMHIEESEEMLLEMYRWMSFGRLFDTRLINLQRQGRLCTYAPVAGQEAAQVGSTLALKKDDWLFGSYRDGLACIVHGLPAEHVPLFFRGHPKAGLVPPGVNVFGQQIGIAEQIPHAVGVAWGMKLRRAKTAALTLFGDGATSEGAFHEGMNFAAVFKAPVVLISQNNGWAISVPRARQTASETIAQKAVAYGMPGKLVDGNDVLAMYRETRAALERARNGEGPTFIEAVTYRFGPHSTADDPQRYQPAGELTEWKDQRDPITRLRVCLEHLNLWDANKQEALEEELREYIARSVTTALTEPIPPPESMFEQVYAEPTPILKQQRQEMLESLRQSQKGVTFP</sequence>
<evidence type="ECO:0000259" key="6">
    <source>
        <dbReference type="Pfam" id="PF00676"/>
    </source>
</evidence>
<comment type="subunit">
    <text evidence="4">Heterodimer of an alpha and a beta chain.</text>
</comment>
<proteinExistence type="predicted"/>
<dbReference type="InterPro" id="IPR001017">
    <property type="entry name" value="DH_E1"/>
</dbReference>
<feature type="region of interest" description="Disordered" evidence="5">
    <location>
        <begin position="1"/>
        <end position="24"/>
    </location>
</feature>
<keyword evidence="8" id="KW-1185">Reference proteome</keyword>
<dbReference type="Gene3D" id="3.40.50.970">
    <property type="match status" value="1"/>
</dbReference>
<dbReference type="Pfam" id="PF00676">
    <property type="entry name" value="E1_dh"/>
    <property type="match status" value="1"/>
</dbReference>
<reference evidence="8" key="1">
    <citation type="submission" date="2018-12" db="EMBL/GenBank/DDBJ databases">
        <title>Tengunoibacter tsumagoiensis gen. nov., sp. nov., Dictyobacter kobayashii sp. nov., D. alpinus sp. nov., and D. joshuensis sp. nov. and description of Dictyobacteraceae fam. nov. within the order Ktedonobacterales isolated from Tengu-no-mugimeshi.</title>
        <authorList>
            <person name="Wang C.M."/>
            <person name="Zheng Y."/>
            <person name="Sakai Y."/>
            <person name="Toyoda A."/>
            <person name="Minakuchi Y."/>
            <person name="Abe K."/>
            <person name="Yokota A."/>
            <person name="Yabe S."/>
        </authorList>
    </citation>
    <scope>NUCLEOTIDE SEQUENCE [LARGE SCALE GENOMIC DNA]</scope>
    <source>
        <strain evidence="8">S-27</strain>
    </source>
</reference>
<comment type="caution">
    <text evidence="7">The sequence shown here is derived from an EMBL/GenBank/DDBJ whole genome shotgun (WGS) entry which is preliminary data.</text>
</comment>
<dbReference type="NCBIfam" id="TIGR03181">
    <property type="entry name" value="PDH_E1_alph_x"/>
    <property type="match status" value="1"/>
</dbReference>
<comment type="cofactor">
    <cofactor evidence="1 4">
        <name>thiamine diphosphate</name>
        <dbReference type="ChEBI" id="CHEBI:58937"/>
    </cofactor>
</comment>
<keyword evidence="4 7" id="KW-0670">Pyruvate</keyword>
<feature type="domain" description="Dehydrogenase E1 component" evidence="6">
    <location>
        <begin position="43"/>
        <end position="332"/>
    </location>
</feature>
<evidence type="ECO:0000256" key="3">
    <source>
        <dbReference type="ARBA" id="ARBA00023052"/>
    </source>
</evidence>
<dbReference type="RefSeq" id="WP_126597438.1">
    <property type="nucleotide sequence ID" value="NZ_BIFQ01000001.1"/>
</dbReference>
<keyword evidence="3 4" id="KW-0786">Thiamine pyrophosphate</keyword>
<evidence type="ECO:0000256" key="5">
    <source>
        <dbReference type="SAM" id="MobiDB-lite"/>
    </source>
</evidence>
<dbReference type="InterPro" id="IPR050771">
    <property type="entry name" value="Alpha-ketoacid_DH_E1_comp"/>
</dbReference>
<dbReference type="GO" id="GO:0004739">
    <property type="term" value="F:pyruvate dehydrogenase (acetyl-transferring) activity"/>
    <property type="evidence" value="ECO:0007669"/>
    <property type="project" value="UniProtKB-UniRule"/>
</dbReference>
<dbReference type="EMBL" id="BIFQ01000001">
    <property type="protein sequence ID" value="GCE06497.1"/>
    <property type="molecule type" value="Genomic_DNA"/>
</dbReference>
<dbReference type="OrthoDB" id="9766715at2"/>
<keyword evidence="2 4" id="KW-0560">Oxidoreductase</keyword>
<evidence type="ECO:0000256" key="4">
    <source>
        <dbReference type="RuleBase" id="RU366007"/>
    </source>
</evidence>
<gene>
    <name evidence="7" type="ORF">KDAU_38260</name>
</gene>
<name>A0A401ZI25_9CHLR</name>
<dbReference type="AlphaFoldDB" id="A0A401ZI25"/>
<dbReference type="InterPro" id="IPR029061">
    <property type="entry name" value="THDP-binding"/>
</dbReference>
<dbReference type="InterPro" id="IPR017596">
    <property type="entry name" value="PdhA/BkdA"/>
</dbReference>
<accession>A0A401ZI25</accession>
<dbReference type="CDD" id="cd02000">
    <property type="entry name" value="TPP_E1_PDC_ADC_BCADC"/>
    <property type="match status" value="1"/>
</dbReference>
<dbReference type="PANTHER" id="PTHR43380:SF1">
    <property type="entry name" value="2-OXOISOVALERATE DEHYDROGENASE SUBUNIT ALPHA, MITOCHONDRIAL"/>
    <property type="match status" value="1"/>
</dbReference>
<organism evidence="7 8">
    <name type="scientific">Dictyobacter aurantiacus</name>
    <dbReference type="NCBI Taxonomy" id="1936993"/>
    <lineage>
        <taxon>Bacteria</taxon>
        <taxon>Bacillati</taxon>
        <taxon>Chloroflexota</taxon>
        <taxon>Ktedonobacteria</taxon>
        <taxon>Ktedonobacterales</taxon>
        <taxon>Dictyobacteraceae</taxon>
        <taxon>Dictyobacter</taxon>
    </lineage>
</organism>
<comment type="catalytic activity">
    <reaction evidence="4">
        <text>N(6)-[(R)-lipoyl]-L-lysyl-[protein] + pyruvate + H(+) = N(6)-[(R)-S(8)-acetyldihydrolipoyl]-L-lysyl-[protein] + CO2</text>
        <dbReference type="Rhea" id="RHEA:19189"/>
        <dbReference type="Rhea" id="RHEA-COMP:10474"/>
        <dbReference type="Rhea" id="RHEA-COMP:10478"/>
        <dbReference type="ChEBI" id="CHEBI:15361"/>
        <dbReference type="ChEBI" id="CHEBI:15378"/>
        <dbReference type="ChEBI" id="CHEBI:16526"/>
        <dbReference type="ChEBI" id="CHEBI:83099"/>
        <dbReference type="ChEBI" id="CHEBI:83111"/>
        <dbReference type="EC" id="1.2.4.1"/>
    </reaction>
</comment>
<evidence type="ECO:0000256" key="2">
    <source>
        <dbReference type="ARBA" id="ARBA00023002"/>
    </source>
</evidence>
<dbReference type="GO" id="GO:0009083">
    <property type="term" value="P:branched-chain amino acid catabolic process"/>
    <property type="evidence" value="ECO:0007669"/>
    <property type="project" value="TreeGrafter"/>
</dbReference>
<protein>
    <recommendedName>
        <fullName evidence="4">Pyruvate dehydrogenase E1 component subunit alpha</fullName>
        <ecNumber evidence="4">1.2.4.1</ecNumber>
    </recommendedName>
</protein>